<dbReference type="SUPFAM" id="SSF52402">
    <property type="entry name" value="Adenine nucleotide alpha hydrolases-like"/>
    <property type="match status" value="1"/>
</dbReference>
<dbReference type="GO" id="GO:0016740">
    <property type="term" value="F:transferase activity"/>
    <property type="evidence" value="ECO:0007669"/>
    <property type="project" value="UniProtKB-KW"/>
</dbReference>
<dbReference type="Gene3D" id="3.40.50.620">
    <property type="entry name" value="HUPs"/>
    <property type="match status" value="1"/>
</dbReference>
<gene>
    <name evidence="1" type="ORF">CINF_0586</name>
</gene>
<dbReference type="KEGG" id="cinf:CINF_0586"/>
<organism evidence="1 2">
    <name type="scientific">Candidatus Campylobacter infans</name>
    <dbReference type="NCBI Taxonomy" id="2561898"/>
    <lineage>
        <taxon>Bacteria</taxon>
        <taxon>Pseudomonadati</taxon>
        <taxon>Campylobacterota</taxon>
        <taxon>Epsilonproteobacteria</taxon>
        <taxon>Campylobacterales</taxon>
        <taxon>Campylobacteraceae</taxon>
        <taxon>Campylobacter</taxon>
    </lineage>
</organism>
<dbReference type="AlphaFoldDB" id="A0A7H9CIM9"/>
<keyword evidence="1" id="KW-0808">Transferase</keyword>
<dbReference type="InterPro" id="IPR020022">
    <property type="entry name" value="N-acetyl_sugar_amidoTrfase"/>
</dbReference>
<sequence length="376" mass="43632">MKYCKRCMSMDTRYGMELDEQGICGGCRYYDSLKTINWDQRKKELDLIIKTAKQKAKDNGSMYDCCIGVSGGKDSTFLAGYIKENYNANVLLINVLCQPISKNGEHNIHNLRNMGYDLLQFWADPLIGKKLALYSFEKYGHICKPLEQMCFSMLTKTALNFNIPLIVMGENGDLVWGTNNAKPDDNWFNIIYTQTNKDMMDAKLWEIDGIDKTKLNIYKFPSLDEIKAKGLRAIFLQYYIKEYSPVYNADYSIARGMRGRYDDKPEDIGRYRIFSSVDDDLMIANEMLKYLKNGFGRAHDDVVFDIREGRMSREEGIKMVEKYDGLCADKYIDYACEYLGISKKYFYEVVDGWANKKLFKKVGGRYVRLFKVGQDF</sequence>
<proteinExistence type="predicted"/>
<name>A0A7H9CIM9_9BACT</name>
<dbReference type="Proteomes" id="UP000509414">
    <property type="component" value="Chromosome"/>
</dbReference>
<evidence type="ECO:0000313" key="2">
    <source>
        <dbReference type="Proteomes" id="UP000509414"/>
    </source>
</evidence>
<evidence type="ECO:0000313" key="1">
    <source>
        <dbReference type="EMBL" id="QLI05108.1"/>
    </source>
</evidence>
<accession>A0A7H9CIM9</accession>
<keyword evidence="2" id="KW-1185">Reference proteome</keyword>
<dbReference type="NCBIfam" id="TIGR03573">
    <property type="entry name" value="WbuX"/>
    <property type="match status" value="1"/>
</dbReference>
<dbReference type="InterPro" id="IPR014729">
    <property type="entry name" value="Rossmann-like_a/b/a_fold"/>
</dbReference>
<dbReference type="RefSeq" id="WP_179975685.1">
    <property type="nucleotide sequence ID" value="NZ_CP049075.1"/>
</dbReference>
<dbReference type="EMBL" id="CP049075">
    <property type="protein sequence ID" value="QLI05108.1"/>
    <property type="molecule type" value="Genomic_DNA"/>
</dbReference>
<protein>
    <submittedName>
        <fullName evidence="1">N-acetyl sugar amidotransferase</fullName>
    </submittedName>
</protein>
<reference evidence="1 2" key="1">
    <citation type="submission" date="2020-02" db="EMBL/GenBank/DDBJ databases">
        <title>Complete genome sequence of the novel Campylobacter species Candidatus Campylobacter infans.</title>
        <authorList>
            <person name="Duim B."/>
            <person name="Zomer A."/>
            <person name="van der Graaf L."/>
            <person name="Wagenaar J."/>
        </authorList>
    </citation>
    <scope>NUCLEOTIDE SEQUENCE [LARGE SCALE GENOMIC DNA]</scope>
    <source>
        <strain evidence="1 2">19S00001</strain>
    </source>
</reference>